<gene>
    <name evidence="2" type="ORF">MP_TR5267_c2_g1_i1_g.14566</name>
</gene>
<protein>
    <submittedName>
        <fullName evidence="2">Putative FBD-associated F-box protein</fullName>
    </submittedName>
</protein>
<dbReference type="SMART" id="SM00579">
    <property type="entry name" value="FBD"/>
    <property type="match status" value="1"/>
</dbReference>
<name>A0A1J3ITT4_NOCCA</name>
<dbReference type="Pfam" id="PF08387">
    <property type="entry name" value="FBD"/>
    <property type="match status" value="1"/>
</dbReference>
<feature type="domain" description="FBD" evidence="1">
    <location>
        <begin position="152"/>
        <end position="224"/>
    </location>
</feature>
<evidence type="ECO:0000313" key="2">
    <source>
        <dbReference type="EMBL" id="JAU82812.1"/>
    </source>
</evidence>
<dbReference type="EMBL" id="GEVM01023126">
    <property type="protein sequence ID" value="JAU82812.1"/>
    <property type="molecule type" value="Transcribed_RNA"/>
</dbReference>
<accession>A0A1J3ITT4</accession>
<dbReference type="InterPro" id="IPR032675">
    <property type="entry name" value="LRR_dom_sf"/>
</dbReference>
<dbReference type="InterPro" id="IPR006566">
    <property type="entry name" value="FBD"/>
</dbReference>
<dbReference type="SUPFAM" id="SSF52047">
    <property type="entry name" value="RNI-like"/>
    <property type="match status" value="1"/>
</dbReference>
<proteinExistence type="predicted"/>
<evidence type="ECO:0000259" key="1">
    <source>
        <dbReference type="SMART" id="SM00579"/>
    </source>
</evidence>
<dbReference type="PANTHER" id="PTHR31900">
    <property type="entry name" value="F-BOX/RNI SUPERFAMILY PROTEIN-RELATED"/>
    <property type="match status" value="1"/>
</dbReference>
<dbReference type="InterPro" id="IPR050232">
    <property type="entry name" value="FBL13/AtMIF1-like"/>
</dbReference>
<sequence>MPTLQRLSILDTCDSPNQGEHGIHKIVISVPSLKYLNFVNFYGDLCLCENMPEVVEANVKVIYESPAKLLESLPSVKRLYLCLSTSMLHHRIGFYYLVHLELCVDSIGWDLVTWMLESSPKLQVLNVGKCEEGSCAISATESHWRGPSSVPECLLFHLHTFNWKQYSTEDEGMKIVAYILKNARQLKTASISAWKYCSKDEQSQKISELVSLPRASSSCQLVVESRKSRSILSES</sequence>
<reference evidence="2" key="1">
    <citation type="submission" date="2016-07" db="EMBL/GenBank/DDBJ databases">
        <title>De novo transcriptome assembly of four accessions of the metal hyperaccumulator plant Noccaea caerulescens.</title>
        <authorList>
            <person name="Blande D."/>
            <person name="Halimaa P."/>
            <person name="Tervahauta A.I."/>
            <person name="Aarts M.G."/>
            <person name="Karenlampi S.O."/>
        </authorList>
    </citation>
    <scope>NUCLEOTIDE SEQUENCE</scope>
</reference>
<dbReference type="AlphaFoldDB" id="A0A1J3ITT4"/>
<dbReference type="Gene3D" id="3.80.10.10">
    <property type="entry name" value="Ribonuclease Inhibitor"/>
    <property type="match status" value="1"/>
</dbReference>
<dbReference type="PANTHER" id="PTHR31900:SF36">
    <property type="entry name" value="F-BOX DOMAIN-CONTAINING PROTEIN"/>
    <property type="match status" value="1"/>
</dbReference>
<organism evidence="2">
    <name type="scientific">Noccaea caerulescens</name>
    <name type="common">Alpine penny-cress</name>
    <name type="synonym">Thlaspi caerulescens</name>
    <dbReference type="NCBI Taxonomy" id="107243"/>
    <lineage>
        <taxon>Eukaryota</taxon>
        <taxon>Viridiplantae</taxon>
        <taxon>Streptophyta</taxon>
        <taxon>Embryophyta</taxon>
        <taxon>Tracheophyta</taxon>
        <taxon>Spermatophyta</taxon>
        <taxon>Magnoliopsida</taxon>
        <taxon>eudicotyledons</taxon>
        <taxon>Gunneridae</taxon>
        <taxon>Pentapetalae</taxon>
        <taxon>rosids</taxon>
        <taxon>malvids</taxon>
        <taxon>Brassicales</taxon>
        <taxon>Brassicaceae</taxon>
        <taxon>Coluteocarpeae</taxon>
        <taxon>Noccaea</taxon>
    </lineage>
</organism>